<dbReference type="Gene3D" id="3.30.2320.10">
    <property type="entry name" value="hypothetical protein PF0899 domain"/>
    <property type="match status" value="1"/>
</dbReference>
<comment type="subcellular location">
    <subcellularLocation>
        <location evidence="1">Encapsulin nanocompartment</location>
    </subcellularLocation>
</comment>
<proteinExistence type="inferred from homology"/>
<accession>A0ABU4WE58</accession>
<sequence>MDFLKRDLAPISEKVWKEIEERAREVLTTQLSARRFVRVTGPVGKDKGGVNTGRLSLHKKDELKYGIYQMQPFVENRITFNLSRWELDNYERGARDIDYTNLDEALKKAVKFEEEAIYYGLDEACISGLFKEESQTLDFGKTEQETIKNLMYGVSKLRNTGFSKGPYALVVGLEKFIYLNMVNLNDSLAKRLEKIFGMPIIISNSITGAILVPYDNENIELVLGEDFSLGYQGHNNENVELFVTETFTFRILDETKIVCYK</sequence>
<evidence type="ECO:0000256" key="1">
    <source>
        <dbReference type="ARBA" id="ARBA00033738"/>
    </source>
</evidence>
<keyword evidence="3" id="KW-1284">Encapsulin nanocompartment</keyword>
<evidence type="ECO:0000313" key="4">
    <source>
        <dbReference type="EMBL" id="MDX8336685.1"/>
    </source>
</evidence>
<dbReference type="Pfam" id="PF04454">
    <property type="entry name" value="Linocin_M18"/>
    <property type="match status" value="1"/>
</dbReference>
<dbReference type="Gene3D" id="3.30.2400.30">
    <property type="match status" value="1"/>
</dbReference>
<dbReference type="NCBIfam" id="NF041155">
    <property type="entry name" value="encap_f1"/>
    <property type="match status" value="1"/>
</dbReference>
<evidence type="ECO:0000256" key="3">
    <source>
        <dbReference type="ARBA" id="ARBA00033787"/>
    </source>
</evidence>
<dbReference type="RefSeq" id="WP_320314067.1">
    <property type="nucleotide sequence ID" value="NZ_JAVIKH010000012.1"/>
</dbReference>
<dbReference type="EMBL" id="JAVIKH010000012">
    <property type="protein sequence ID" value="MDX8336685.1"/>
    <property type="molecule type" value="Genomic_DNA"/>
</dbReference>
<comment type="similarity">
    <text evidence="2">Belongs to the encapsulin family. Family 1 subfamily.</text>
</comment>
<evidence type="ECO:0000313" key="5">
    <source>
        <dbReference type="Proteomes" id="UP001279681"/>
    </source>
</evidence>
<dbReference type="PIRSF" id="PIRSF019254">
    <property type="entry name" value="CFP29"/>
    <property type="match status" value="1"/>
</dbReference>
<protein>
    <submittedName>
        <fullName evidence="4">Family 1 encapsulin nanocompartment shell protein</fullName>
    </submittedName>
</protein>
<dbReference type="InterPro" id="IPR007544">
    <property type="entry name" value="ENCAP"/>
</dbReference>
<dbReference type="PANTHER" id="PTHR37165">
    <property type="entry name" value="PEPTIDASE U56 FAMILY"/>
    <property type="match status" value="1"/>
</dbReference>
<dbReference type="PANTHER" id="PTHR37165:SF1">
    <property type="entry name" value="TYPE 1 ENCAPSULIN SHELL PROTEIN"/>
    <property type="match status" value="1"/>
</dbReference>
<evidence type="ECO:0000256" key="2">
    <source>
        <dbReference type="ARBA" id="ARBA00033743"/>
    </source>
</evidence>
<reference evidence="5" key="1">
    <citation type="submission" date="2023-07" db="EMBL/GenBank/DDBJ databases">
        <authorList>
            <person name="Colorado M.A."/>
            <person name="Villamil L.M."/>
            <person name="Melo J.F."/>
            <person name="Rodriguez J.A."/>
            <person name="Ruiz R.Y."/>
        </authorList>
    </citation>
    <scope>NUCLEOTIDE SEQUENCE [LARGE SCALE GENOMIC DNA]</scope>
    <source>
        <strain evidence="5">C33</strain>
    </source>
</reference>
<dbReference type="InterPro" id="IPR051429">
    <property type="entry name" value="Encapsulin_nc"/>
</dbReference>
<dbReference type="Proteomes" id="UP001279681">
    <property type="component" value="Unassembled WGS sequence"/>
</dbReference>
<keyword evidence="5" id="KW-1185">Reference proteome</keyword>
<organism evidence="4 5">
    <name type="scientific">Candidatus Cetobacterium colombiensis</name>
    <dbReference type="NCBI Taxonomy" id="3073100"/>
    <lineage>
        <taxon>Bacteria</taxon>
        <taxon>Fusobacteriati</taxon>
        <taxon>Fusobacteriota</taxon>
        <taxon>Fusobacteriia</taxon>
        <taxon>Fusobacteriales</taxon>
        <taxon>Fusobacteriaceae</taxon>
        <taxon>Cetobacterium</taxon>
    </lineage>
</organism>
<comment type="caution">
    <text evidence="4">The sequence shown here is derived from an EMBL/GenBank/DDBJ whole genome shotgun (WGS) entry which is preliminary data.</text>
</comment>
<name>A0ABU4WE58_9FUSO</name>
<gene>
    <name evidence="4" type="ORF">RFV38_09265</name>
</gene>